<comment type="pathway">
    <text evidence="5">Purine metabolism; AMP biosynthesis via salvage pathway; AMP from ADP: step 1/1.</text>
</comment>
<keyword evidence="2 5" id="KW-0545">Nucleotide biosynthesis</keyword>
<dbReference type="PANTHER" id="PTHR23359">
    <property type="entry name" value="NUCLEOTIDE KINASE"/>
    <property type="match status" value="1"/>
</dbReference>
<dbReference type="Gene3D" id="3.40.50.300">
    <property type="entry name" value="P-loop containing nucleotide triphosphate hydrolases"/>
    <property type="match status" value="1"/>
</dbReference>
<dbReference type="CDD" id="cd01428">
    <property type="entry name" value="ADK"/>
    <property type="match status" value="1"/>
</dbReference>
<evidence type="ECO:0000256" key="2">
    <source>
        <dbReference type="ARBA" id="ARBA00022727"/>
    </source>
</evidence>
<keyword evidence="5 7" id="KW-0067">ATP-binding</keyword>
<evidence type="ECO:0000256" key="1">
    <source>
        <dbReference type="ARBA" id="ARBA00022679"/>
    </source>
</evidence>
<feature type="binding site" evidence="5">
    <location>
        <position position="36"/>
    </location>
    <ligand>
        <name>AMP</name>
        <dbReference type="ChEBI" id="CHEBI:456215"/>
    </ligand>
</feature>
<reference evidence="9" key="2">
    <citation type="journal article" date="2021" name="Microbiome">
        <title>Successional dynamics and alternative stable states in a saline activated sludge microbial community over 9 years.</title>
        <authorList>
            <person name="Wang Y."/>
            <person name="Ye J."/>
            <person name="Ju F."/>
            <person name="Liu L."/>
            <person name="Boyd J.A."/>
            <person name="Deng Y."/>
            <person name="Parks D.H."/>
            <person name="Jiang X."/>
            <person name="Yin X."/>
            <person name="Woodcroft B.J."/>
            <person name="Tyson G.W."/>
            <person name="Hugenholtz P."/>
            <person name="Polz M.F."/>
            <person name="Zhang T."/>
        </authorList>
    </citation>
    <scope>NUCLEOTIDE SEQUENCE</scope>
    <source>
        <strain evidence="9">HKST-UBA12</strain>
    </source>
</reference>
<feature type="binding site" evidence="5">
    <location>
        <position position="91"/>
    </location>
    <ligand>
        <name>AMP</name>
        <dbReference type="ChEBI" id="CHEBI:456215"/>
    </ligand>
</feature>
<name>A0A955I5I3_9BACT</name>
<proteinExistence type="inferred from homology"/>
<dbReference type="GO" id="GO:0005737">
    <property type="term" value="C:cytoplasm"/>
    <property type="evidence" value="ECO:0007669"/>
    <property type="project" value="UniProtKB-SubCell"/>
</dbReference>
<dbReference type="EC" id="2.7.4.3" evidence="5 7"/>
<comment type="subcellular location">
    <subcellularLocation>
        <location evidence="5 7">Cytoplasm</location>
    </subcellularLocation>
</comment>
<comment type="subunit">
    <text evidence="5 7">Monomer.</text>
</comment>
<organism evidence="9 10">
    <name type="scientific">Candidatus Dojkabacteria bacterium</name>
    <dbReference type="NCBI Taxonomy" id="2099670"/>
    <lineage>
        <taxon>Bacteria</taxon>
        <taxon>Candidatus Dojkabacteria</taxon>
    </lineage>
</organism>
<evidence type="ECO:0000256" key="6">
    <source>
        <dbReference type="RuleBase" id="RU003330"/>
    </source>
</evidence>
<feature type="binding site" evidence="5">
    <location>
        <position position="126"/>
    </location>
    <ligand>
        <name>ATP</name>
        <dbReference type="ChEBI" id="CHEBI:30616"/>
    </ligand>
</feature>
<dbReference type="Pfam" id="PF05191">
    <property type="entry name" value="ADK_lid"/>
    <property type="match status" value="1"/>
</dbReference>
<dbReference type="SUPFAM" id="SSF57774">
    <property type="entry name" value="Microbial and mitochondrial ADK, insert 'zinc finger' domain"/>
    <property type="match status" value="1"/>
</dbReference>
<dbReference type="PRINTS" id="PR00094">
    <property type="entry name" value="ADENYLTKNASE"/>
</dbReference>
<feature type="binding site" evidence="5">
    <location>
        <position position="172"/>
    </location>
    <ligand>
        <name>AMP</name>
        <dbReference type="ChEBI" id="CHEBI:456215"/>
    </ligand>
</feature>
<dbReference type="Pfam" id="PF00406">
    <property type="entry name" value="ADK"/>
    <property type="match status" value="1"/>
</dbReference>
<dbReference type="EMBL" id="JAGQLI010000136">
    <property type="protein sequence ID" value="MCA9379305.1"/>
    <property type="molecule type" value="Genomic_DNA"/>
</dbReference>
<sequence>MNLLFLGPPASGKDTQAEILAEKLGSQIVSTGQVMRDQADQGNPVAHDALKYAARGEWVPDEMIYQLFGEHLRSLDGRDLILTGVVRRASQVPMLAEALKSVGKQLDMVLYFDLSDDDVINRTVNRWMCPVDGTLYNLHYPDKTPQEIGRCDKCGRNLVQREDDKPEVIKTRLAEVRKYDADIIRSYEEQGILRRIDASPSIEEIAAEVDRVVK</sequence>
<keyword evidence="1 5" id="KW-0808">Transferase</keyword>
<feature type="binding site" evidence="5">
    <location>
        <position position="200"/>
    </location>
    <ligand>
        <name>ATP</name>
        <dbReference type="ChEBI" id="CHEBI:30616"/>
    </ligand>
</feature>
<dbReference type="GO" id="GO:0004017">
    <property type="term" value="F:AMP kinase activity"/>
    <property type="evidence" value="ECO:0007669"/>
    <property type="project" value="UniProtKB-UniRule"/>
</dbReference>
<dbReference type="SUPFAM" id="SSF52540">
    <property type="entry name" value="P-loop containing nucleoside triphosphate hydrolases"/>
    <property type="match status" value="1"/>
</dbReference>
<feature type="region of interest" description="NMP" evidence="5">
    <location>
        <begin position="30"/>
        <end position="59"/>
    </location>
</feature>
<dbReference type="GO" id="GO:0044209">
    <property type="term" value="P:AMP salvage"/>
    <property type="evidence" value="ECO:0007669"/>
    <property type="project" value="UniProtKB-UniRule"/>
</dbReference>
<evidence type="ECO:0000313" key="10">
    <source>
        <dbReference type="Proteomes" id="UP000760819"/>
    </source>
</evidence>
<feature type="binding site" evidence="5">
    <location>
        <position position="161"/>
    </location>
    <ligand>
        <name>AMP</name>
        <dbReference type="ChEBI" id="CHEBI:456215"/>
    </ligand>
</feature>
<dbReference type="Proteomes" id="UP000760819">
    <property type="component" value="Unassembled WGS sequence"/>
</dbReference>
<protein>
    <recommendedName>
        <fullName evidence="5 7">Adenylate kinase</fullName>
        <shortName evidence="5">AK</shortName>
        <ecNumber evidence="5 7">2.7.4.3</ecNumber>
    </recommendedName>
    <alternativeName>
        <fullName evidence="5">ATP-AMP transphosphorylase</fullName>
    </alternativeName>
    <alternativeName>
        <fullName evidence="5">ATP:AMP phosphotransferase</fullName>
    </alternativeName>
    <alternativeName>
        <fullName evidence="5">Adenylate monophosphate kinase</fullName>
    </alternativeName>
</protein>
<comment type="domain">
    <text evidence="5">Consists of three domains, a large central CORE domain and two small peripheral domains, NMPbind and LID, which undergo movements during catalysis. The LID domain closes over the site of phosphoryl transfer upon ATP binding. Assembling and dissambling the active center during each catalytic cycle provides an effective means to prevent ATP hydrolysis.</text>
</comment>
<keyword evidence="3 5" id="KW-0547">Nucleotide-binding</keyword>
<evidence type="ECO:0000256" key="3">
    <source>
        <dbReference type="ARBA" id="ARBA00022741"/>
    </source>
</evidence>
<dbReference type="InterPro" id="IPR036193">
    <property type="entry name" value="ADK_active_lid_dom_sf"/>
</dbReference>
<evidence type="ECO:0000313" key="9">
    <source>
        <dbReference type="EMBL" id="MCA9379305.1"/>
    </source>
</evidence>
<feature type="domain" description="Adenylate kinase active site lid" evidence="8">
    <location>
        <begin position="126"/>
        <end position="163"/>
    </location>
</feature>
<dbReference type="InterPro" id="IPR027417">
    <property type="entry name" value="P-loop_NTPase"/>
</dbReference>
<dbReference type="InterPro" id="IPR007862">
    <property type="entry name" value="Adenylate_kinase_lid-dom"/>
</dbReference>
<dbReference type="HAMAP" id="MF_00235">
    <property type="entry name" value="Adenylate_kinase_Adk"/>
    <property type="match status" value="1"/>
</dbReference>
<dbReference type="GO" id="GO:0005524">
    <property type="term" value="F:ATP binding"/>
    <property type="evidence" value="ECO:0007669"/>
    <property type="project" value="UniProtKB-UniRule"/>
</dbReference>
<keyword evidence="4 5" id="KW-0418">Kinase</keyword>
<comment type="function">
    <text evidence="5">Catalyzes the reversible transfer of the terminal phosphate group between ATP and AMP. Plays an important role in cellular energy homeostasis and in adenine nucleotide metabolism.</text>
</comment>
<dbReference type="AlphaFoldDB" id="A0A955I5I3"/>
<gene>
    <name evidence="5" type="primary">adk</name>
    <name evidence="9" type="ORF">KC640_02660</name>
</gene>
<keyword evidence="5" id="KW-0963">Cytoplasm</keyword>
<evidence type="ECO:0000256" key="5">
    <source>
        <dbReference type="HAMAP-Rule" id="MF_00235"/>
    </source>
</evidence>
<comment type="similarity">
    <text evidence="5 6">Belongs to the adenylate kinase family.</text>
</comment>
<accession>A0A955I5I3</accession>
<evidence type="ECO:0000256" key="7">
    <source>
        <dbReference type="RuleBase" id="RU003331"/>
    </source>
</evidence>
<reference evidence="9" key="1">
    <citation type="submission" date="2020-04" db="EMBL/GenBank/DDBJ databases">
        <authorList>
            <person name="Zhang T."/>
        </authorList>
    </citation>
    <scope>NUCLEOTIDE SEQUENCE</scope>
    <source>
        <strain evidence="9">HKST-UBA12</strain>
    </source>
</reference>
<comment type="caution">
    <text evidence="5">Lacks conserved residue(s) required for the propagation of feature annotation.</text>
</comment>
<feature type="binding site" evidence="5">
    <location>
        <position position="31"/>
    </location>
    <ligand>
        <name>AMP</name>
        <dbReference type="ChEBI" id="CHEBI:456215"/>
    </ligand>
</feature>
<evidence type="ECO:0000259" key="8">
    <source>
        <dbReference type="Pfam" id="PF05191"/>
    </source>
</evidence>
<comment type="caution">
    <text evidence="9">The sequence shown here is derived from an EMBL/GenBank/DDBJ whole genome shotgun (WGS) entry which is preliminary data.</text>
</comment>
<evidence type="ECO:0000256" key="4">
    <source>
        <dbReference type="ARBA" id="ARBA00022777"/>
    </source>
</evidence>
<comment type="catalytic activity">
    <reaction evidence="5 7">
        <text>AMP + ATP = 2 ADP</text>
        <dbReference type="Rhea" id="RHEA:12973"/>
        <dbReference type="ChEBI" id="CHEBI:30616"/>
        <dbReference type="ChEBI" id="CHEBI:456215"/>
        <dbReference type="ChEBI" id="CHEBI:456216"/>
        <dbReference type="EC" id="2.7.4.3"/>
    </reaction>
</comment>
<dbReference type="InterPro" id="IPR000850">
    <property type="entry name" value="Adenylat/UMP-CMP_kin"/>
</dbReference>